<accession>A0A368HJN5</accession>
<feature type="transmembrane region" description="Helical" evidence="1">
    <location>
        <begin position="33"/>
        <end position="55"/>
    </location>
</feature>
<dbReference type="PANTHER" id="PTHR30093">
    <property type="entry name" value="GENERAL SECRETION PATHWAY PROTEIN G"/>
    <property type="match status" value="1"/>
</dbReference>
<dbReference type="InterPro" id="IPR012902">
    <property type="entry name" value="N_methyl_site"/>
</dbReference>
<dbReference type="InterPro" id="IPR045584">
    <property type="entry name" value="Pilin-like"/>
</dbReference>
<dbReference type="Proteomes" id="UP000253250">
    <property type="component" value="Unassembled WGS sequence"/>
</dbReference>
<comment type="caution">
    <text evidence="2">The sequence shown here is derived from an EMBL/GenBank/DDBJ whole genome shotgun (WGS) entry which is preliminary data.</text>
</comment>
<name>A0A368HJN5_9GAMM</name>
<dbReference type="EMBL" id="PSYR01000001">
    <property type="protein sequence ID" value="RCN58500.1"/>
    <property type="molecule type" value="Genomic_DNA"/>
</dbReference>
<dbReference type="AlphaFoldDB" id="A0A368HJN5"/>
<reference evidence="2 3" key="1">
    <citation type="submission" date="2018-02" db="EMBL/GenBank/DDBJ databases">
        <title>Insights into the biology of acidophilic members of the Acidiferrobacteraceae family derived from comparative genomic analyses.</title>
        <authorList>
            <person name="Issotta F."/>
            <person name="Thyssen C."/>
            <person name="Mena C."/>
            <person name="Moya A."/>
            <person name="Bellenberg S."/>
            <person name="Sproer C."/>
            <person name="Covarrubias P.C."/>
            <person name="Sand W."/>
            <person name="Quatrini R."/>
            <person name="Vera M."/>
        </authorList>
    </citation>
    <scope>NUCLEOTIDE SEQUENCE [LARGE SCALE GENOMIC DNA]</scope>
    <source>
        <strain evidence="3">m-1</strain>
    </source>
</reference>
<dbReference type="PROSITE" id="PS00409">
    <property type="entry name" value="PROKAR_NTER_METHYL"/>
    <property type="match status" value="1"/>
</dbReference>
<evidence type="ECO:0000313" key="3">
    <source>
        <dbReference type="Proteomes" id="UP000253250"/>
    </source>
</evidence>
<proteinExistence type="predicted"/>
<keyword evidence="1" id="KW-0812">Transmembrane</keyword>
<evidence type="ECO:0000256" key="1">
    <source>
        <dbReference type="SAM" id="Phobius"/>
    </source>
</evidence>
<keyword evidence="1" id="KW-1133">Transmembrane helix</keyword>
<dbReference type="Gene3D" id="3.30.700.10">
    <property type="entry name" value="Glycoprotein, Type 4 Pilin"/>
    <property type="match status" value="1"/>
</dbReference>
<dbReference type="NCBIfam" id="TIGR02532">
    <property type="entry name" value="IV_pilin_GFxxxE"/>
    <property type="match status" value="1"/>
</dbReference>
<gene>
    <name evidence="2" type="ORF">C4900_01520</name>
</gene>
<evidence type="ECO:0008006" key="4">
    <source>
        <dbReference type="Google" id="ProtNLM"/>
    </source>
</evidence>
<protein>
    <recommendedName>
        <fullName evidence="4">Type II secretion system protein</fullName>
    </recommendedName>
</protein>
<sequence length="188" mass="19178">MSRRDNHGGLRGRRGFIMKHIVERGLDMKRQQAGFTLIELVVVIIILGILAAVALPKFMGLSTDARVSVVSGMTGSVAEAADMVHALAEVQGQVASTGNVTLPDGTKITTAYGYPDATATGILASLQDSSTAPTQTFPFTFTAGSGTTPATFAYTAVGGTANTKCEASYTAPAATGATPTVSATTSGC</sequence>
<dbReference type="Pfam" id="PF07963">
    <property type="entry name" value="N_methyl"/>
    <property type="match status" value="1"/>
</dbReference>
<keyword evidence="1" id="KW-0472">Membrane</keyword>
<evidence type="ECO:0000313" key="2">
    <source>
        <dbReference type="EMBL" id="RCN58500.1"/>
    </source>
</evidence>
<keyword evidence="3" id="KW-1185">Reference proteome</keyword>
<organism evidence="2 3">
    <name type="scientific">Acidiferrobacter thiooxydans</name>
    <dbReference type="NCBI Taxonomy" id="163359"/>
    <lineage>
        <taxon>Bacteria</taxon>
        <taxon>Pseudomonadati</taxon>
        <taxon>Pseudomonadota</taxon>
        <taxon>Gammaproteobacteria</taxon>
        <taxon>Acidiferrobacterales</taxon>
        <taxon>Acidiferrobacteraceae</taxon>
        <taxon>Acidiferrobacter</taxon>
    </lineage>
</organism>
<dbReference type="SUPFAM" id="SSF54523">
    <property type="entry name" value="Pili subunits"/>
    <property type="match status" value="1"/>
</dbReference>
<dbReference type="PANTHER" id="PTHR30093:SF46">
    <property type="entry name" value="MSHA MINOR PILIN PROTEIN MSHB"/>
    <property type="match status" value="1"/>
</dbReference>